<name>K3WQ10_GLOUD</name>
<dbReference type="OMA" id="PRDFKLC"/>
<dbReference type="Gene3D" id="3.40.640.10">
    <property type="entry name" value="Type I PLP-dependent aspartate aminotransferase-like (Major domain)"/>
    <property type="match status" value="1"/>
</dbReference>
<dbReference type="GO" id="GO:0016212">
    <property type="term" value="F:kynurenine-oxoglutarate transaminase activity"/>
    <property type="evidence" value="ECO:0007669"/>
    <property type="project" value="TreeGrafter"/>
</dbReference>
<dbReference type="PANTHER" id="PTHR43807">
    <property type="entry name" value="FI04487P"/>
    <property type="match status" value="1"/>
</dbReference>
<organism evidence="7 8">
    <name type="scientific">Globisporangium ultimum (strain ATCC 200006 / CBS 805.95 / DAOM BR144)</name>
    <name type="common">Pythium ultimum</name>
    <dbReference type="NCBI Taxonomy" id="431595"/>
    <lineage>
        <taxon>Eukaryota</taxon>
        <taxon>Sar</taxon>
        <taxon>Stramenopiles</taxon>
        <taxon>Oomycota</taxon>
        <taxon>Peronosporomycetes</taxon>
        <taxon>Pythiales</taxon>
        <taxon>Pythiaceae</taxon>
        <taxon>Globisporangium</taxon>
    </lineage>
</organism>
<dbReference type="Proteomes" id="UP000019132">
    <property type="component" value="Unassembled WGS sequence"/>
</dbReference>
<evidence type="ECO:0000313" key="7">
    <source>
        <dbReference type="EnsemblProtists" id="PYU1_T007052"/>
    </source>
</evidence>
<dbReference type="InParanoid" id="K3WQ10"/>
<dbReference type="EnsemblProtists" id="PYU1_T007052">
    <property type="protein sequence ID" value="PYU1_T007052"/>
    <property type="gene ID" value="PYU1_G007037"/>
</dbReference>
<dbReference type="InterPro" id="IPR004839">
    <property type="entry name" value="Aminotransferase_I/II_large"/>
</dbReference>
<dbReference type="GO" id="GO:0005737">
    <property type="term" value="C:cytoplasm"/>
    <property type="evidence" value="ECO:0007669"/>
    <property type="project" value="TreeGrafter"/>
</dbReference>
<keyword evidence="4" id="KW-0808">Transferase</keyword>
<evidence type="ECO:0000256" key="3">
    <source>
        <dbReference type="ARBA" id="ARBA00022576"/>
    </source>
</evidence>
<dbReference type="FunFam" id="3.40.640.10:FF:000024">
    <property type="entry name" value="Kynurenine--oxoglutarate transaminase 3"/>
    <property type="match status" value="1"/>
</dbReference>
<protein>
    <recommendedName>
        <fullName evidence="6">Aminotransferase class I/classII large domain-containing protein</fullName>
    </recommendedName>
</protein>
<dbReference type="CDD" id="cd00609">
    <property type="entry name" value="AAT_like"/>
    <property type="match status" value="1"/>
</dbReference>
<dbReference type="HOGENOM" id="CLU_017584_4_0_1"/>
<dbReference type="eggNOG" id="KOG0257">
    <property type="taxonomic scope" value="Eukaryota"/>
</dbReference>
<evidence type="ECO:0000256" key="2">
    <source>
        <dbReference type="ARBA" id="ARBA00007441"/>
    </source>
</evidence>
<evidence type="ECO:0000256" key="1">
    <source>
        <dbReference type="ARBA" id="ARBA00001933"/>
    </source>
</evidence>
<sequence>MADKLASRLDGFDQPTVWHEFTPLANQHQAVNLGQGFPDWSAERFVKEAAKDALDADFNQYARPQGHKKLVEVLAKKYSKELNREIQWADEIAVGVGATETIYSALAAFVQPDDEVVVFEPAFDIYQAQVQMAGGVCKFVPLHVRTMESGEKDFYVDEPTLAGAFSDKTRVVIMNNPHNPTGKVFTKDELELIAKYVRAHPRVTVVSDEVYEHILFDGKQHVRIANLDGMWERTLTVSSAGKTFSVTGWKVGWAIGPSNLIKGIHLANNWIQFSVATPFQEAVANMLERAEDEYKGFPTFYHFVADQYQQKRDRLAKALQSVGITPITPHGGIFLYSDISSIKVPDEFLAPNMSYDWAFCRWLTIAIGVTAIPTSAFFSDANKAEGYKWARFAYCKTDEAIAEAIKRLAALPPSSA</sequence>
<evidence type="ECO:0000259" key="6">
    <source>
        <dbReference type="Pfam" id="PF00155"/>
    </source>
</evidence>
<dbReference type="InterPro" id="IPR051326">
    <property type="entry name" value="Kynurenine-oxoglutarate_AT"/>
</dbReference>
<dbReference type="PANTHER" id="PTHR43807:SF20">
    <property type="entry name" value="FI04487P"/>
    <property type="match status" value="1"/>
</dbReference>
<keyword evidence="3" id="KW-0032">Aminotransferase</keyword>
<keyword evidence="5" id="KW-0663">Pyridoxal phosphate</keyword>
<dbReference type="InterPro" id="IPR015422">
    <property type="entry name" value="PyrdxlP-dep_Trfase_small"/>
</dbReference>
<reference evidence="8" key="1">
    <citation type="journal article" date="2010" name="Genome Biol.">
        <title>Genome sequence of the necrotrophic plant pathogen Pythium ultimum reveals original pathogenicity mechanisms and effector repertoire.</title>
        <authorList>
            <person name="Levesque C.A."/>
            <person name="Brouwer H."/>
            <person name="Cano L."/>
            <person name="Hamilton J.P."/>
            <person name="Holt C."/>
            <person name="Huitema E."/>
            <person name="Raffaele S."/>
            <person name="Robideau G.P."/>
            <person name="Thines M."/>
            <person name="Win J."/>
            <person name="Zerillo M.M."/>
            <person name="Beakes G.W."/>
            <person name="Boore J.L."/>
            <person name="Busam D."/>
            <person name="Dumas B."/>
            <person name="Ferriera S."/>
            <person name="Fuerstenberg S.I."/>
            <person name="Gachon C.M."/>
            <person name="Gaulin E."/>
            <person name="Govers F."/>
            <person name="Grenville-Briggs L."/>
            <person name="Horner N."/>
            <person name="Hostetler J."/>
            <person name="Jiang R.H."/>
            <person name="Johnson J."/>
            <person name="Krajaejun T."/>
            <person name="Lin H."/>
            <person name="Meijer H.J."/>
            <person name="Moore B."/>
            <person name="Morris P."/>
            <person name="Phuntmart V."/>
            <person name="Puiu D."/>
            <person name="Shetty J."/>
            <person name="Stajich J.E."/>
            <person name="Tripathy S."/>
            <person name="Wawra S."/>
            <person name="van West P."/>
            <person name="Whitty B.R."/>
            <person name="Coutinho P.M."/>
            <person name="Henrissat B."/>
            <person name="Martin F."/>
            <person name="Thomas P.D."/>
            <person name="Tyler B.M."/>
            <person name="De Vries R.P."/>
            <person name="Kamoun S."/>
            <person name="Yandell M."/>
            <person name="Tisserat N."/>
            <person name="Buell C.R."/>
        </authorList>
    </citation>
    <scope>NUCLEOTIDE SEQUENCE</scope>
    <source>
        <strain evidence="8">DAOM:BR144</strain>
    </source>
</reference>
<dbReference type="SUPFAM" id="SSF53383">
    <property type="entry name" value="PLP-dependent transferases"/>
    <property type="match status" value="1"/>
</dbReference>
<dbReference type="InterPro" id="IPR015421">
    <property type="entry name" value="PyrdxlP-dep_Trfase_major"/>
</dbReference>
<feature type="domain" description="Aminotransferase class I/classII large" evidence="6">
    <location>
        <begin position="31"/>
        <end position="408"/>
    </location>
</feature>
<dbReference type="Pfam" id="PF00155">
    <property type="entry name" value="Aminotran_1_2"/>
    <property type="match status" value="1"/>
</dbReference>
<comment type="cofactor">
    <cofactor evidence="1">
        <name>pyridoxal 5'-phosphate</name>
        <dbReference type="ChEBI" id="CHEBI:597326"/>
    </cofactor>
</comment>
<evidence type="ECO:0000313" key="8">
    <source>
        <dbReference type="Proteomes" id="UP000019132"/>
    </source>
</evidence>
<proteinExistence type="inferred from homology"/>
<dbReference type="InterPro" id="IPR015424">
    <property type="entry name" value="PyrdxlP-dep_Trfase"/>
</dbReference>
<keyword evidence="8" id="KW-1185">Reference proteome</keyword>
<dbReference type="Gene3D" id="3.90.1150.10">
    <property type="entry name" value="Aspartate Aminotransferase, domain 1"/>
    <property type="match status" value="1"/>
</dbReference>
<reference evidence="7" key="3">
    <citation type="submission" date="2015-02" db="UniProtKB">
        <authorList>
            <consortium name="EnsemblProtists"/>
        </authorList>
    </citation>
    <scope>IDENTIFICATION</scope>
    <source>
        <strain evidence="7">DAOM BR144</strain>
    </source>
</reference>
<evidence type="ECO:0000256" key="5">
    <source>
        <dbReference type="ARBA" id="ARBA00022898"/>
    </source>
</evidence>
<dbReference type="AlphaFoldDB" id="K3WQ10"/>
<accession>K3WQ10</accession>
<dbReference type="EMBL" id="GL376560">
    <property type="status" value="NOT_ANNOTATED_CDS"/>
    <property type="molecule type" value="Genomic_DNA"/>
</dbReference>
<comment type="similarity">
    <text evidence="2">Belongs to the class-I pyridoxal-phosphate-dependent aminotransferase family.</text>
</comment>
<reference evidence="8" key="2">
    <citation type="submission" date="2010-04" db="EMBL/GenBank/DDBJ databases">
        <authorList>
            <person name="Buell R."/>
            <person name="Hamilton J."/>
            <person name="Hostetler J."/>
        </authorList>
    </citation>
    <scope>NUCLEOTIDE SEQUENCE [LARGE SCALE GENOMIC DNA]</scope>
    <source>
        <strain evidence="8">DAOM:BR144</strain>
    </source>
</reference>
<dbReference type="GO" id="GO:0030170">
    <property type="term" value="F:pyridoxal phosphate binding"/>
    <property type="evidence" value="ECO:0007669"/>
    <property type="project" value="InterPro"/>
</dbReference>
<dbReference type="STRING" id="431595.K3WQ10"/>
<evidence type="ECO:0000256" key="4">
    <source>
        <dbReference type="ARBA" id="ARBA00022679"/>
    </source>
</evidence>
<dbReference type="VEuPathDB" id="FungiDB:PYU1_G007037"/>